<dbReference type="GO" id="GO:0005737">
    <property type="term" value="C:cytoplasm"/>
    <property type="evidence" value="ECO:0007669"/>
    <property type="project" value="UniProtKB-ARBA"/>
</dbReference>
<organism evidence="9 10">
    <name type="scientific">Exiguobacterium aurantiacum</name>
    <dbReference type="NCBI Taxonomy" id="33987"/>
    <lineage>
        <taxon>Bacteria</taxon>
        <taxon>Bacillati</taxon>
        <taxon>Bacillota</taxon>
        <taxon>Bacilli</taxon>
        <taxon>Bacillales</taxon>
        <taxon>Bacillales Family XII. Incertae Sedis</taxon>
        <taxon>Exiguobacterium</taxon>
    </lineage>
</organism>
<dbReference type="GO" id="GO:0006412">
    <property type="term" value="P:translation"/>
    <property type="evidence" value="ECO:0007669"/>
    <property type="project" value="UniProtKB-UniRule"/>
</dbReference>
<evidence type="ECO:0000256" key="1">
    <source>
        <dbReference type="ARBA" id="ARBA00009512"/>
    </source>
</evidence>
<dbReference type="Gene3D" id="3.30.70.60">
    <property type="match status" value="1"/>
</dbReference>
<evidence type="ECO:0000256" key="4">
    <source>
        <dbReference type="ARBA" id="ARBA00022980"/>
    </source>
</evidence>
<keyword evidence="4 8" id="KW-0689">Ribosomal protein</keyword>
<dbReference type="FunFam" id="3.30.70.60:FF:000002">
    <property type="entry name" value="30S ribosomal protein S6"/>
    <property type="match status" value="1"/>
</dbReference>
<dbReference type="InterPro" id="IPR000529">
    <property type="entry name" value="Ribosomal_bS6"/>
</dbReference>
<gene>
    <name evidence="8 9" type="primary">rpsF</name>
    <name evidence="9" type="ORF">NCTC13163_03091</name>
</gene>
<dbReference type="OrthoDB" id="9812702at2"/>
<evidence type="ECO:0000256" key="2">
    <source>
        <dbReference type="ARBA" id="ARBA00022730"/>
    </source>
</evidence>
<dbReference type="InterPro" id="IPR020815">
    <property type="entry name" value="Ribosomal_bS6_CS"/>
</dbReference>
<dbReference type="EMBL" id="UGGP01000001">
    <property type="protein sequence ID" value="STO09653.1"/>
    <property type="molecule type" value="Genomic_DNA"/>
</dbReference>
<keyword evidence="2 8" id="KW-0699">rRNA-binding</keyword>
<reference evidence="9 10" key="1">
    <citation type="submission" date="2018-06" db="EMBL/GenBank/DDBJ databases">
        <authorList>
            <consortium name="Pathogen Informatics"/>
            <person name="Doyle S."/>
        </authorList>
    </citation>
    <scope>NUCLEOTIDE SEQUENCE [LARGE SCALE GENOMIC DNA]</scope>
    <source>
        <strain evidence="9 10">NCTC13163</strain>
    </source>
</reference>
<dbReference type="PANTHER" id="PTHR21011">
    <property type="entry name" value="MITOCHONDRIAL 28S RIBOSOMAL PROTEIN S6"/>
    <property type="match status" value="1"/>
</dbReference>
<evidence type="ECO:0000256" key="3">
    <source>
        <dbReference type="ARBA" id="ARBA00022884"/>
    </source>
</evidence>
<dbReference type="Pfam" id="PF01250">
    <property type="entry name" value="Ribosomal_S6"/>
    <property type="match status" value="1"/>
</dbReference>
<evidence type="ECO:0000256" key="6">
    <source>
        <dbReference type="ARBA" id="ARBA00035104"/>
    </source>
</evidence>
<evidence type="ECO:0000256" key="8">
    <source>
        <dbReference type="HAMAP-Rule" id="MF_00360"/>
    </source>
</evidence>
<dbReference type="InterPro" id="IPR020814">
    <property type="entry name" value="Ribosomal_S6_plastid/chlpt"/>
</dbReference>
<dbReference type="HAMAP" id="MF_00360">
    <property type="entry name" value="Ribosomal_bS6"/>
    <property type="match status" value="1"/>
</dbReference>
<dbReference type="SUPFAM" id="SSF54995">
    <property type="entry name" value="Ribosomal protein S6"/>
    <property type="match status" value="1"/>
</dbReference>
<evidence type="ECO:0000313" key="10">
    <source>
        <dbReference type="Proteomes" id="UP000254060"/>
    </source>
</evidence>
<dbReference type="STRING" id="1397694.GCA_000702585_00513"/>
<dbReference type="PANTHER" id="PTHR21011:SF1">
    <property type="entry name" value="SMALL RIBOSOMAL SUBUNIT PROTEIN BS6M"/>
    <property type="match status" value="1"/>
</dbReference>
<accession>A0A377FZB1</accession>
<dbReference type="InterPro" id="IPR014717">
    <property type="entry name" value="Transl_elong_EF1B/ribsomal_bS6"/>
</dbReference>
<dbReference type="AlphaFoldDB" id="A0A377FZB1"/>
<dbReference type="GO" id="GO:1990904">
    <property type="term" value="C:ribonucleoprotein complex"/>
    <property type="evidence" value="ECO:0007669"/>
    <property type="project" value="UniProtKB-KW"/>
</dbReference>
<keyword evidence="5 8" id="KW-0687">Ribonucleoprotein</keyword>
<dbReference type="InterPro" id="IPR035980">
    <property type="entry name" value="Ribosomal_bS6_sf"/>
</dbReference>
<comment type="similarity">
    <text evidence="1 8">Belongs to the bacterial ribosomal protein bS6 family.</text>
</comment>
<dbReference type="Proteomes" id="UP000254060">
    <property type="component" value="Unassembled WGS sequence"/>
</dbReference>
<evidence type="ECO:0000313" key="9">
    <source>
        <dbReference type="EMBL" id="STO09653.1"/>
    </source>
</evidence>
<sequence>MRKYELLYIIRPSVDEEAKKALIERFNNVITENGGTVEKTTDMGKRRLAYEINKMREGHYVLLNITAEPKAIQETERLMKISDDVVRQMTTKDER</sequence>
<keyword evidence="3 8" id="KW-0694">RNA-binding</keyword>
<dbReference type="NCBIfam" id="TIGR00166">
    <property type="entry name" value="S6"/>
    <property type="match status" value="1"/>
</dbReference>
<evidence type="ECO:0000256" key="7">
    <source>
        <dbReference type="ARBA" id="ARBA00035294"/>
    </source>
</evidence>
<proteinExistence type="inferred from homology"/>
<dbReference type="PROSITE" id="PS01048">
    <property type="entry name" value="RIBOSOMAL_S6"/>
    <property type="match status" value="1"/>
</dbReference>
<dbReference type="GO" id="GO:0003735">
    <property type="term" value="F:structural constituent of ribosome"/>
    <property type="evidence" value="ECO:0007669"/>
    <property type="project" value="InterPro"/>
</dbReference>
<dbReference type="GO" id="GO:0005840">
    <property type="term" value="C:ribosome"/>
    <property type="evidence" value="ECO:0007669"/>
    <property type="project" value="UniProtKB-KW"/>
</dbReference>
<dbReference type="GO" id="GO:0070181">
    <property type="term" value="F:small ribosomal subunit rRNA binding"/>
    <property type="evidence" value="ECO:0007669"/>
    <property type="project" value="TreeGrafter"/>
</dbReference>
<protein>
    <recommendedName>
        <fullName evidence="7 8">Small ribosomal subunit protein bS6</fullName>
    </recommendedName>
</protein>
<name>A0A377FZB1_9BACL</name>
<dbReference type="CDD" id="cd00473">
    <property type="entry name" value="bS6"/>
    <property type="match status" value="1"/>
</dbReference>
<comment type="function">
    <text evidence="6 8">Binds together with bS18 to 16S ribosomal RNA.</text>
</comment>
<dbReference type="RefSeq" id="WP_024371078.1">
    <property type="nucleotide sequence ID" value="NZ_UGGP01000001.1"/>
</dbReference>
<evidence type="ECO:0000256" key="5">
    <source>
        <dbReference type="ARBA" id="ARBA00023274"/>
    </source>
</evidence>